<evidence type="ECO:0000313" key="2">
    <source>
        <dbReference type="Proteomes" id="UP001073227"/>
    </source>
</evidence>
<reference evidence="1" key="1">
    <citation type="submission" date="2022-10" db="EMBL/GenBank/DDBJ databases">
        <title>Hoeflea sp. G2-23, isolated from marine algae.</title>
        <authorList>
            <person name="Kristyanto S."/>
            <person name="Kim J.M."/>
            <person name="Jeon C.O."/>
        </authorList>
    </citation>
    <scope>NUCLEOTIDE SEQUENCE</scope>
    <source>
        <strain evidence="1">G2-23</strain>
    </source>
</reference>
<sequence length="134" mass="14790">MAILPSAALAQNDQASVDAFYRGQKYTYCDAKVLAHFWGTDEWSAKIGAGEMLLQRQEKDLKDKLRNAATRWSQDGNSCGFEDMDNPVYSYDDAAALAAYWGGGMTPYDAKMKIVLNVEGGGNHWVVSELAKAR</sequence>
<gene>
    <name evidence="1" type="ORF">OEG84_04835</name>
</gene>
<name>A0ABT3Z5S1_9HYPH</name>
<dbReference type="Proteomes" id="UP001073227">
    <property type="component" value="Unassembled WGS sequence"/>
</dbReference>
<comment type="caution">
    <text evidence="1">The sequence shown here is derived from an EMBL/GenBank/DDBJ whole genome shotgun (WGS) entry which is preliminary data.</text>
</comment>
<accession>A0ABT3Z5S1</accession>
<dbReference type="RefSeq" id="WP_267652679.1">
    <property type="nucleotide sequence ID" value="NZ_JAOVZR010000001.1"/>
</dbReference>
<organism evidence="1 2">
    <name type="scientific">Hoeflea algicola</name>
    <dbReference type="NCBI Taxonomy" id="2983763"/>
    <lineage>
        <taxon>Bacteria</taxon>
        <taxon>Pseudomonadati</taxon>
        <taxon>Pseudomonadota</taxon>
        <taxon>Alphaproteobacteria</taxon>
        <taxon>Hyphomicrobiales</taxon>
        <taxon>Rhizobiaceae</taxon>
        <taxon>Hoeflea</taxon>
    </lineage>
</organism>
<dbReference type="EMBL" id="JAOVZR010000001">
    <property type="protein sequence ID" value="MCY0147059.1"/>
    <property type="molecule type" value="Genomic_DNA"/>
</dbReference>
<protein>
    <submittedName>
        <fullName evidence="1">Uncharacterized protein</fullName>
    </submittedName>
</protein>
<evidence type="ECO:0000313" key="1">
    <source>
        <dbReference type="EMBL" id="MCY0147059.1"/>
    </source>
</evidence>
<keyword evidence="2" id="KW-1185">Reference proteome</keyword>
<proteinExistence type="predicted"/>